<dbReference type="InterPro" id="IPR014737">
    <property type="entry name" value="Transposase_Tn5-like_C"/>
</dbReference>
<protein>
    <recommendedName>
        <fullName evidence="5">Transposase</fullName>
    </recommendedName>
</protein>
<evidence type="ECO:0000313" key="4">
    <source>
        <dbReference type="Proteomes" id="UP000178417"/>
    </source>
</evidence>
<dbReference type="Gene3D" id="3.90.350.10">
    <property type="entry name" value="Transposase Inhibitor Protein From Tn5, Chain A, domain 1"/>
    <property type="match status" value="1"/>
</dbReference>
<sequence length="468" mass="54230">MKKRKEKEKDWVLKEFKNFHPGDKRLQNRLCTITRDFFDKPEANIPQACKTRAKTKAAYRFFKNKDVKMEDMLDSHKTETMERLKKESIILAVQDTTSLNYTGHEDPELGFIGDSPNNKGIIMHDTMTFNTEGVPLGLADLQLWVRDPKELGKRHNRAETPIEAKESYKWLKSYKSLIPIQEQLKNTTIVSVGDREADIFELFQLTKEIENAPKLLIRARHNRKLKEEQQKLWETMMELPVSGKMIVEVPRKPGQKKRIATLDIRFSKVKLLKGKEYIEVWSIYANEPAPPENIESLSWLLLTTLETISFEEAIEKIKWYIIRWQIEMYHKIIKSGCRIESRQLNGLKSLRACIGVDLVVAWRVFYLTKLSRQEPNISCTVNFQDYEWKALYTFVNKSKNLPAKPPTLRELVHMIASLGGFLGRKGDGEPGSMTLWRGLTCLSDIVKSYLIFNPLHSLTTPALIMGKG</sequence>
<feature type="domain" description="Transposase Tn5 dimerisation" evidence="1">
    <location>
        <begin position="359"/>
        <end position="446"/>
    </location>
</feature>
<evidence type="ECO:0008006" key="5">
    <source>
        <dbReference type="Google" id="ProtNLM"/>
    </source>
</evidence>
<feature type="domain" description="Transposase Tn5-like N-terminal" evidence="2">
    <location>
        <begin position="9"/>
        <end position="67"/>
    </location>
</feature>
<dbReference type="EMBL" id="MEUB01000042">
    <property type="protein sequence ID" value="OGC21445.1"/>
    <property type="molecule type" value="Genomic_DNA"/>
</dbReference>
<reference evidence="3 4" key="1">
    <citation type="journal article" date="2016" name="Nat. Commun.">
        <title>Thousands of microbial genomes shed light on interconnected biogeochemical processes in an aquifer system.</title>
        <authorList>
            <person name="Anantharaman K."/>
            <person name="Brown C.T."/>
            <person name="Hug L.A."/>
            <person name="Sharon I."/>
            <person name="Castelle C.J."/>
            <person name="Probst A.J."/>
            <person name="Thomas B.C."/>
            <person name="Singh A."/>
            <person name="Wilkins M.J."/>
            <person name="Karaoz U."/>
            <person name="Brodie E.L."/>
            <person name="Williams K.H."/>
            <person name="Hubbard S.S."/>
            <person name="Banfield J.F."/>
        </authorList>
    </citation>
    <scope>NUCLEOTIDE SEQUENCE [LARGE SCALE GENOMIC DNA]</scope>
</reference>
<dbReference type="InterPro" id="IPR047768">
    <property type="entry name" value="Tn5p-like"/>
</dbReference>
<dbReference type="PANTHER" id="PTHR37319:SF1">
    <property type="entry name" value="TRANSPOSASE TN5 DIMERISATION DOMAIN-CONTAINING PROTEIN"/>
    <property type="match status" value="1"/>
</dbReference>
<dbReference type="Gene3D" id="1.10.246.40">
    <property type="entry name" value="Tn5 transposase, domain 1"/>
    <property type="match status" value="1"/>
</dbReference>
<dbReference type="NCBIfam" id="NF033590">
    <property type="entry name" value="transpos_IS4_3"/>
    <property type="match status" value="1"/>
</dbReference>
<dbReference type="SUPFAM" id="SSF53098">
    <property type="entry name" value="Ribonuclease H-like"/>
    <property type="match status" value="1"/>
</dbReference>
<dbReference type="Pfam" id="PF02281">
    <property type="entry name" value="Dimer_Tnp_Tn5"/>
    <property type="match status" value="1"/>
</dbReference>
<dbReference type="Proteomes" id="UP000178417">
    <property type="component" value="Unassembled WGS sequence"/>
</dbReference>
<accession>A0A1F4SM03</accession>
<dbReference type="InterPro" id="IPR038215">
    <property type="entry name" value="TN5-like_N_sf"/>
</dbReference>
<dbReference type="PANTHER" id="PTHR37319">
    <property type="entry name" value="TRANSPOSASE"/>
    <property type="match status" value="1"/>
</dbReference>
<evidence type="ECO:0000259" key="2">
    <source>
        <dbReference type="Pfam" id="PF14706"/>
    </source>
</evidence>
<evidence type="ECO:0000313" key="3">
    <source>
        <dbReference type="EMBL" id="OGC21445.1"/>
    </source>
</evidence>
<name>A0A1F4SM03_UNCSA</name>
<gene>
    <name evidence="3" type="ORF">A2310_07995</name>
</gene>
<proteinExistence type="predicted"/>
<comment type="caution">
    <text evidence="3">The sequence shown here is derived from an EMBL/GenBank/DDBJ whole genome shotgun (WGS) entry which is preliminary data.</text>
</comment>
<dbReference type="Pfam" id="PF14706">
    <property type="entry name" value="Tnp_DNA_bind"/>
    <property type="match status" value="1"/>
</dbReference>
<dbReference type="InterPro" id="IPR014735">
    <property type="entry name" value="Transposase_Tn5-like_N"/>
</dbReference>
<dbReference type="Gene3D" id="1.10.740.10">
    <property type="entry name" value="Transferase Inhibitor Protein From Tn5, Chain"/>
    <property type="match status" value="1"/>
</dbReference>
<dbReference type="InterPro" id="IPR054836">
    <property type="entry name" value="Tn5_transposase"/>
</dbReference>
<organism evidence="3 4">
    <name type="scientific">candidate division WOR-1 bacterium RIFOXYB2_FULL_37_13</name>
    <dbReference type="NCBI Taxonomy" id="1802579"/>
    <lineage>
        <taxon>Bacteria</taxon>
        <taxon>Bacillati</taxon>
        <taxon>Saganbacteria</taxon>
    </lineage>
</organism>
<dbReference type="AlphaFoldDB" id="A0A1F4SM03"/>
<evidence type="ECO:0000259" key="1">
    <source>
        <dbReference type="Pfam" id="PF02281"/>
    </source>
</evidence>
<dbReference type="InterPro" id="IPR003201">
    <property type="entry name" value="Transposase_Tn5"/>
</dbReference>
<dbReference type="InterPro" id="IPR012337">
    <property type="entry name" value="RNaseH-like_sf"/>
</dbReference>